<sequence length="140" mass="15627">MSFIHPTNLVSRKNILLVVAIVFLSFCQLGGGFVAILTDVDRIMNDSISNVNSHFSHISGIIELGSSILCNIMISASLVVYLRRNRNRSNTFPSMVALTNLISWLAVPEPDFTSTIFHSILGKVYAQYKAENSLGFECWW</sequence>
<evidence type="ECO:0000256" key="1">
    <source>
        <dbReference type="SAM" id="Phobius"/>
    </source>
</evidence>
<dbReference type="OrthoDB" id="3070057at2759"/>
<dbReference type="Proteomes" id="UP000807353">
    <property type="component" value="Unassembled WGS sequence"/>
</dbReference>
<proteinExistence type="predicted"/>
<comment type="caution">
    <text evidence="2">The sequence shown here is derived from an EMBL/GenBank/DDBJ whole genome shotgun (WGS) entry which is preliminary data.</text>
</comment>
<gene>
    <name evidence="2" type="ORF">BDZ94DRAFT_1239681</name>
</gene>
<accession>A0A9P5XY22</accession>
<feature type="transmembrane region" description="Helical" evidence="1">
    <location>
        <begin position="15"/>
        <end position="38"/>
    </location>
</feature>
<dbReference type="EMBL" id="MU150329">
    <property type="protein sequence ID" value="KAF9458848.1"/>
    <property type="molecule type" value="Genomic_DNA"/>
</dbReference>
<keyword evidence="1" id="KW-1133">Transmembrane helix</keyword>
<protein>
    <submittedName>
        <fullName evidence="2">Uncharacterized protein</fullName>
    </submittedName>
</protein>
<dbReference type="AlphaFoldDB" id="A0A9P5XY22"/>
<evidence type="ECO:0000313" key="3">
    <source>
        <dbReference type="Proteomes" id="UP000807353"/>
    </source>
</evidence>
<reference evidence="2" key="1">
    <citation type="submission" date="2020-11" db="EMBL/GenBank/DDBJ databases">
        <authorList>
            <consortium name="DOE Joint Genome Institute"/>
            <person name="Ahrendt S."/>
            <person name="Riley R."/>
            <person name="Andreopoulos W."/>
            <person name="Labutti K."/>
            <person name="Pangilinan J."/>
            <person name="Ruiz-Duenas F.J."/>
            <person name="Barrasa J.M."/>
            <person name="Sanchez-Garcia M."/>
            <person name="Camarero S."/>
            <person name="Miyauchi S."/>
            <person name="Serrano A."/>
            <person name="Linde D."/>
            <person name="Babiker R."/>
            <person name="Drula E."/>
            <person name="Ayuso-Fernandez I."/>
            <person name="Pacheco R."/>
            <person name="Padilla G."/>
            <person name="Ferreira P."/>
            <person name="Barriuso J."/>
            <person name="Kellner H."/>
            <person name="Castanera R."/>
            <person name="Alfaro M."/>
            <person name="Ramirez L."/>
            <person name="Pisabarro A.G."/>
            <person name="Kuo A."/>
            <person name="Tritt A."/>
            <person name="Lipzen A."/>
            <person name="He G."/>
            <person name="Yan M."/>
            <person name="Ng V."/>
            <person name="Cullen D."/>
            <person name="Martin F."/>
            <person name="Rosso M.-N."/>
            <person name="Henrissat B."/>
            <person name="Hibbett D."/>
            <person name="Martinez A.T."/>
            <person name="Grigoriev I.V."/>
        </authorList>
    </citation>
    <scope>NUCLEOTIDE SEQUENCE</scope>
    <source>
        <strain evidence="2">CBS 247.69</strain>
    </source>
</reference>
<keyword evidence="1" id="KW-0472">Membrane</keyword>
<feature type="transmembrane region" description="Helical" evidence="1">
    <location>
        <begin position="58"/>
        <end position="82"/>
    </location>
</feature>
<keyword evidence="3" id="KW-1185">Reference proteome</keyword>
<keyword evidence="1" id="KW-0812">Transmembrane</keyword>
<organism evidence="2 3">
    <name type="scientific">Collybia nuda</name>
    <dbReference type="NCBI Taxonomy" id="64659"/>
    <lineage>
        <taxon>Eukaryota</taxon>
        <taxon>Fungi</taxon>
        <taxon>Dikarya</taxon>
        <taxon>Basidiomycota</taxon>
        <taxon>Agaricomycotina</taxon>
        <taxon>Agaricomycetes</taxon>
        <taxon>Agaricomycetidae</taxon>
        <taxon>Agaricales</taxon>
        <taxon>Tricholomatineae</taxon>
        <taxon>Clitocybaceae</taxon>
        <taxon>Collybia</taxon>
    </lineage>
</organism>
<name>A0A9P5XY22_9AGAR</name>
<evidence type="ECO:0000313" key="2">
    <source>
        <dbReference type="EMBL" id="KAF9458848.1"/>
    </source>
</evidence>